<evidence type="ECO:0000256" key="3">
    <source>
        <dbReference type="ARBA" id="ARBA00030757"/>
    </source>
</evidence>
<dbReference type="Gene3D" id="3.40.50.150">
    <property type="entry name" value="Vaccinia Virus protein VP39"/>
    <property type="match status" value="1"/>
</dbReference>
<dbReference type="eggNOG" id="COG2518">
    <property type="taxonomic scope" value="Bacteria"/>
</dbReference>
<dbReference type="HOGENOM" id="CLU_055432_2_1_6"/>
<reference evidence="4 5" key="1">
    <citation type="submission" date="2011-09" db="EMBL/GenBank/DDBJ databases">
        <title>Complete sequence of chromosome of Thioflavicoccus mobilis 8321.</title>
        <authorList>
            <consortium name="US DOE Joint Genome Institute"/>
            <person name="Lucas S."/>
            <person name="Han J."/>
            <person name="Lapidus A."/>
            <person name="Cheng J.-F."/>
            <person name="Goodwin L."/>
            <person name="Pitluck S."/>
            <person name="Peters L."/>
            <person name="Ovchinnikova G."/>
            <person name="Lu M."/>
            <person name="Detter J.C."/>
            <person name="Han C."/>
            <person name="Tapia R."/>
            <person name="Land M."/>
            <person name="Hauser L."/>
            <person name="Kyrpides N."/>
            <person name="Ivanova N."/>
            <person name="Pagani I."/>
            <person name="Vogl K."/>
            <person name="Liu Z."/>
            <person name="Imhoff J."/>
            <person name="Thiel V."/>
            <person name="Frigaard N.-U."/>
            <person name="Bryant D."/>
            <person name="Woyke T."/>
        </authorList>
    </citation>
    <scope>NUCLEOTIDE SEQUENCE [LARGE SCALE GENOMIC DNA]</scope>
    <source>
        <strain evidence="4 5">8321</strain>
    </source>
</reference>
<dbReference type="InterPro" id="IPR029063">
    <property type="entry name" value="SAM-dependent_MTases_sf"/>
</dbReference>
<evidence type="ECO:0000313" key="4">
    <source>
        <dbReference type="EMBL" id="AGA91104.1"/>
    </source>
</evidence>
<dbReference type="STRING" id="765912.Thimo_2368"/>
<dbReference type="Proteomes" id="UP000010816">
    <property type="component" value="Chromosome"/>
</dbReference>
<keyword evidence="4" id="KW-0808">Transferase</keyword>
<keyword evidence="5" id="KW-1185">Reference proteome</keyword>
<sequence length="223" mass="23805">MPEVSRIDRARFNMVQQQVRPWDVSDDRVLTALAEVPRESFVPDAYRSLAYADIEVPIAAGRVMLAPKIVGRLLQAVQPQPGDKALTIGADNGYLAACLAHLGARVLCLEDDPDLAREAENRLVGVAASGIEVRVEDGLAAPVVGGPFDVIAVTGSVPTDEPVAALQAQLAADGRLFVVVGQAPVMEALLVTRVGTRDFRRQALFETCAVPLAQVPEPDAFVF</sequence>
<comment type="similarity">
    <text evidence="1">Belongs to the methyltransferase superfamily. L-isoaspartyl/D-aspartyl protein methyltransferase family.</text>
</comment>
<dbReference type="PATRIC" id="fig|765912.4.peg.2318"/>
<dbReference type="GO" id="GO:0005737">
    <property type="term" value="C:cytoplasm"/>
    <property type="evidence" value="ECO:0007669"/>
    <property type="project" value="TreeGrafter"/>
</dbReference>
<dbReference type="RefSeq" id="WP_015281237.1">
    <property type="nucleotide sequence ID" value="NC_019940.1"/>
</dbReference>
<dbReference type="SUPFAM" id="SSF53335">
    <property type="entry name" value="S-adenosyl-L-methionine-dependent methyltransferases"/>
    <property type="match status" value="1"/>
</dbReference>
<dbReference type="Pfam" id="PF01135">
    <property type="entry name" value="PCMT"/>
    <property type="match status" value="1"/>
</dbReference>
<dbReference type="PANTHER" id="PTHR11579:SF18">
    <property type="entry name" value="PROTEIN-L-ISOASPARTATE O-METHYLTRANSFERASE"/>
    <property type="match status" value="1"/>
</dbReference>
<accession>L0H0J0</accession>
<proteinExistence type="inferred from homology"/>
<evidence type="ECO:0000256" key="1">
    <source>
        <dbReference type="ARBA" id="ARBA00005369"/>
    </source>
</evidence>
<protein>
    <recommendedName>
        <fullName evidence="2">Protein-L-isoaspartate O-methyltransferase</fullName>
    </recommendedName>
    <alternativeName>
        <fullName evidence="3">Protein L-isoaspartyl methyltransferase</fullName>
    </alternativeName>
</protein>
<organism evidence="4 5">
    <name type="scientific">Thioflavicoccus mobilis 8321</name>
    <dbReference type="NCBI Taxonomy" id="765912"/>
    <lineage>
        <taxon>Bacteria</taxon>
        <taxon>Pseudomonadati</taxon>
        <taxon>Pseudomonadota</taxon>
        <taxon>Gammaproteobacteria</taxon>
        <taxon>Chromatiales</taxon>
        <taxon>Chromatiaceae</taxon>
        <taxon>Thioflavicoccus</taxon>
    </lineage>
</organism>
<dbReference type="GO" id="GO:0004719">
    <property type="term" value="F:protein-L-isoaspartate (D-aspartate) O-methyltransferase activity"/>
    <property type="evidence" value="ECO:0007669"/>
    <property type="project" value="InterPro"/>
</dbReference>
<dbReference type="EMBL" id="CP003051">
    <property type="protein sequence ID" value="AGA91104.1"/>
    <property type="molecule type" value="Genomic_DNA"/>
</dbReference>
<evidence type="ECO:0000256" key="2">
    <source>
        <dbReference type="ARBA" id="ARBA00013346"/>
    </source>
</evidence>
<dbReference type="AlphaFoldDB" id="L0H0J0"/>
<keyword evidence="4" id="KW-0489">Methyltransferase</keyword>
<name>L0H0J0_9GAMM</name>
<dbReference type="PANTHER" id="PTHR11579">
    <property type="entry name" value="PROTEIN-L-ISOASPARTATE O-METHYLTRANSFERASE"/>
    <property type="match status" value="1"/>
</dbReference>
<dbReference type="GO" id="GO:0032259">
    <property type="term" value="P:methylation"/>
    <property type="evidence" value="ECO:0007669"/>
    <property type="project" value="UniProtKB-KW"/>
</dbReference>
<evidence type="ECO:0000313" key="5">
    <source>
        <dbReference type="Proteomes" id="UP000010816"/>
    </source>
</evidence>
<gene>
    <name evidence="4" type="ORF">Thimo_2368</name>
</gene>
<dbReference type="KEGG" id="tmb:Thimo_2368"/>
<dbReference type="InterPro" id="IPR000682">
    <property type="entry name" value="PCMT"/>
</dbReference>